<keyword evidence="1" id="KW-0472">Membrane</keyword>
<keyword evidence="1" id="KW-0812">Transmembrane</keyword>
<keyword evidence="3" id="KW-1185">Reference proteome</keyword>
<feature type="transmembrane region" description="Helical" evidence="1">
    <location>
        <begin position="80"/>
        <end position="100"/>
    </location>
</feature>
<dbReference type="EMBL" id="JACHHJ010000004">
    <property type="protein sequence ID" value="MBB6450994.1"/>
    <property type="molecule type" value="Genomic_DNA"/>
</dbReference>
<dbReference type="Proteomes" id="UP000568839">
    <property type="component" value="Unassembled WGS sequence"/>
</dbReference>
<comment type="caution">
    <text evidence="2">The sequence shown here is derived from an EMBL/GenBank/DDBJ whole genome shotgun (WGS) entry which is preliminary data.</text>
</comment>
<accession>A0A841PT97</accession>
<keyword evidence="1" id="KW-1133">Transmembrane helix</keyword>
<feature type="transmembrane region" description="Helical" evidence="1">
    <location>
        <begin position="46"/>
        <end position="68"/>
    </location>
</feature>
<evidence type="ECO:0000313" key="2">
    <source>
        <dbReference type="EMBL" id="MBB6450994.1"/>
    </source>
</evidence>
<evidence type="ECO:0000256" key="1">
    <source>
        <dbReference type="SAM" id="Phobius"/>
    </source>
</evidence>
<dbReference type="AlphaFoldDB" id="A0A841PT97"/>
<feature type="transmembrane region" description="Helical" evidence="1">
    <location>
        <begin position="20"/>
        <end position="40"/>
    </location>
</feature>
<sequence>MKDDNHKTIPEPRWRKISQWIFSSTLIIMLIANIISRFAYGDPITPWFFTLIVLIGGLGLIIFVIIDYINKFYVKKTEIFWMFLSGIILILIGIGDFMFLY</sequence>
<name>A0A841PT97_9BACL</name>
<gene>
    <name evidence="2" type="ORF">HNR44_002984</name>
</gene>
<evidence type="ECO:0000313" key="3">
    <source>
        <dbReference type="Proteomes" id="UP000568839"/>
    </source>
</evidence>
<organism evidence="2 3">
    <name type="scientific">Geomicrobium halophilum</name>
    <dbReference type="NCBI Taxonomy" id="549000"/>
    <lineage>
        <taxon>Bacteria</taxon>
        <taxon>Bacillati</taxon>
        <taxon>Bacillota</taxon>
        <taxon>Bacilli</taxon>
        <taxon>Bacillales</taxon>
        <taxon>Geomicrobium</taxon>
    </lineage>
</organism>
<dbReference type="RefSeq" id="WP_184405042.1">
    <property type="nucleotide sequence ID" value="NZ_JACHHJ010000004.1"/>
</dbReference>
<reference evidence="2 3" key="1">
    <citation type="submission" date="2020-08" db="EMBL/GenBank/DDBJ databases">
        <title>Genomic Encyclopedia of Type Strains, Phase IV (KMG-IV): sequencing the most valuable type-strain genomes for metagenomic binning, comparative biology and taxonomic classification.</title>
        <authorList>
            <person name="Goeker M."/>
        </authorList>
    </citation>
    <scope>NUCLEOTIDE SEQUENCE [LARGE SCALE GENOMIC DNA]</scope>
    <source>
        <strain evidence="2 3">DSM 21769</strain>
    </source>
</reference>
<proteinExistence type="predicted"/>
<protein>
    <submittedName>
        <fullName evidence="2">Uncharacterized membrane protein YcaP (DUF421 family)</fullName>
    </submittedName>
</protein>